<dbReference type="PANTHER" id="PTHR43158">
    <property type="entry name" value="SKFA PEPTIDE EXPORT ATP-BINDING PROTEIN SKFE"/>
    <property type="match status" value="1"/>
</dbReference>
<feature type="domain" description="ABC transporter" evidence="3">
    <location>
        <begin position="9"/>
        <end position="237"/>
    </location>
</feature>
<dbReference type="Proteomes" id="UP000276379">
    <property type="component" value="Unassembled WGS sequence"/>
</dbReference>
<dbReference type="GO" id="GO:0005524">
    <property type="term" value="F:ATP binding"/>
    <property type="evidence" value="ECO:0007669"/>
    <property type="project" value="UniProtKB-KW"/>
</dbReference>
<evidence type="ECO:0000256" key="2">
    <source>
        <dbReference type="ARBA" id="ARBA00022840"/>
    </source>
</evidence>
<evidence type="ECO:0000259" key="3">
    <source>
        <dbReference type="PROSITE" id="PS50893"/>
    </source>
</evidence>
<proteinExistence type="predicted"/>
<dbReference type="SMART" id="SM00382">
    <property type="entry name" value="AAA"/>
    <property type="match status" value="1"/>
</dbReference>
<evidence type="ECO:0000256" key="1">
    <source>
        <dbReference type="ARBA" id="ARBA00022741"/>
    </source>
</evidence>
<evidence type="ECO:0000313" key="4">
    <source>
        <dbReference type="EMBL" id="RRQ80017.1"/>
    </source>
</evidence>
<dbReference type="Pfam" id="PF00005">
    <property type="entry name" value="ABC_tran"/>
    <property type="match status" value="1"/>
</dbReference>
<dbReference type="Gene3D" id="3.40.50.300">
    <property type="entry name" value="P-loop containing nucleotide triphosphate hydrolases"/>
    <property type="match status" value="1"/>
</dbReference>
<accession>A0A3R8Q5P8</accession>
<dbReference type="InterPro" id="IPR003439">
    <property type="entry name" value="ABC_transporter-like_ATP-bd"/>
</dbReference>
<dbReference type="CDD" id="cd03230">
    <property type="entry name" value="ABC_DR_subfamily_A"/>
    <property type="match status" value="1"/>
</dbReference>
<dbReference type="SUPFAM" id="SSF52540">
    <property type="entry name" value="P-loop containing nucleoside triphosphate hydrolases"/>
    <property type="match status" value="1"/>
</dbReference>
<organism evidence="4 5">
    <name type="scientific">Streptomyces griseofuscus</name>
    <dbReference type="NCBI Taxonomy" id="146922"/>
    <lineage>
        <taxon>Bacteria</taxon>
        <taxon>Bacillati</taxon>
        <taxon>Actinomycetota</taxon>
        <taxon>Actinomycetes</taxon>
        <taxon>Kitasatosporales</taxon>
        <taxon>Streptomycetaceae</taxon>
        <taxon>Streptomyces</taxon>
    </lineage>
</organism>
<dbReference type="PANTHER" id="PTHR43158:SF2">
    <property type="entry name" value="SKFA PEPTIDE EXPORT ATP-BINDING PROTEIN SKFE"/>
    <property type="match status" value="1"/>
</dbReference>
<comment type="caution">
    <text evidence="4">The sequence shown here is derived from an EMBL/GenBank/DDBJ whole genome shotgun (WGS) entry which is preliminary data.</text>
</comment>
<reference evidence="4 5" key="1">
    <citation type="submission" date="2017-10" db="EMBL/GenBank/DDBJ databases">
        <title>Draft genome of actinobacteria isolated from guarana (Paullinia cupana (Mart.) Ducke.</title>
        <authorList>
            <person name="Siqueira K.A."/>
            <person name="Liotti R.G."/>
            <person name="Mendes T.A."/>
            <person name="Soares M.A."/>
        </authorList>
    </citation>
    <scope>NUCLEOTIDE SEQUENCE [LARGE SCALE GENOMIC DNA]</scope>
    <source>
        <strain evidence="4 5">199</strain>
    </source>
</reference>
<keyword evidence="1" id="KW-0547">Nucleotide-binding</keyword>
<dbReference type="PROSITE" id="PS50893">
    <property type="entry name" value="ABC_TRANSPORTER_2"/>
    <property type="match status" value="1"/>
</dbReference>
<keyword evidence="2 4" id="KW-0067">ATP-binding</keyword>
<dbReference type="InterPro" id="IPR003593">
    <property type="entry name" value="AAA+_ATPase"/>
</dbReference>
<protein>
    <submittedName>
        <fullName evidence="4">ABC transporter ATP-binding protein</fullName>
    </submittedName>
</protein>
<gene>
    <name evidence="4" type="ORF">CQW44_33345</name>
</gene>
<keyword evidence="5" id="KW-1185">Reference proteome</keyword>
<dbReference type="AlphaFoldDB" id="A0A3R8Q5P8"/>
<sequence length="321" mass="34027">MTAHAPTAVQAEGVGLRAGRGGRRRDLLADCAFRVPRGAVCGIVGPNGAGKSLLLSAAAGLVRPHSGRLTVLGQPAGADALLADVAYVDQHRPLYPRMRAAELLATGRDLNPRWDHERAAELLELGRIPLDSKAGSLSGGQRSLLALALARGKRPRLLLLDEPLSDLDPLVRRAALGLLLGDVAEGQGTVLLSSHVLGDLEEAIDHLLLIDGGRIRLAGELSELLAAHRLLDRLGLLECQAGLAPWRVHPVDPVDEEPRHLTLVRVDQETQTRAADAELPSLEELVVSYLRSPSVAGWLAPGMRPGRYGDTDQNGTGTVAA</sequence>
<dbReference type="GO" id="GO:0016887">
    <property type="term" value="F:ATP hydrolysis activity"/>
    <property type="evidence" value="ECO:0007669"/>
    <property type="project" value="InterPro"/>
</dbReference>
<evidence type="ECO:0000313" key="5">
    <source>
        <dbReference type="Proteomes" id="UP000276379"/>
    </source>
</evidence>
<dbReference type="EMBL" id="PDES01000017">
    <property type="protein sequence ID" value="RRQ80017.1"/>
    <property type="molecule type" value="Genomic_DNA"/>
</dbReference>
<dbReference type="RefSeq" id="WP_125207781.1">
    <property type="nucleotide sequence ID" value="NZ_PDER01000001.1"/>
</dbReference>
<name>A0A3R8Q5P8_9ACTN</name>
<dbReference type="InterPro" id="IPR027417">
    <property type="entry name" value="P-loop_NTPase"/>
</dbReference>